<keyword evidence="8" id="KW-0067">ATP-binding</keyword>
<dbReference type="InterPro" id="IPR003758">
    <property type="entry name" value="LpxK"/>
</dbReference>
<proteinExistence type="predicted"/>
<evidence type="ECO:0000313" key="11">
    <source>
        <dbReference type="Proteomes" id="UP001140949"/>
    </source>
</evidence>
<evidence type="ECO:0000256" key="8">
    <source>
        <dbReference type="ARBA" id="ARBA00022840"/>
    </source>
</evidence>
<dbReference type="PANTHER" id="PTHR42724:SF1">
    <property type="entry name" value="TETRAACYLDISACCHARIDE 4'-KINASE, MITOCHONDRIAL-RELATED"/>
    <property type="match status" value="1"/>
</dbReference>
<keyword evidence="7" id="KW-0418">Kinase</keyword>
<dbReference type="GO" id="GO:0005524">
    <property type="term" value="F:ATP binding"/>
    <property type="evidence" value="ECO:0007669"/>
    <property type="project" value="UniProtKB-KW"/>
</dbReference>
<organism evidence="10 11">
    <name type="scientific">Iris pallida</name>
    <name type="common">Sweet iris</name>
    <dbReference type="NCBI Taxonomy" id="29817"/>
    <lineage>
        <taxon>Eukaryota</taxon>
        <taxon>Viridiplantae</taxon>
        <taxon>Streptophyta</taxon>
        <taxon>Embryophyta</taxon>
        <taxon>Tracheophyta</taxon>
        <taxon>Spermatophyta</taxon>
        <taxon>Magnoliopsida</taxon>
        <taxon>Liliopsida</taxon>
        <taxon>Asparagales</taxon>
        <taxon>Iridaceae</taxon>
        <taxon>Iridoideae</taxon>
        <taxon>Irideae</taxon>
        <taxon>Iris</taxon>
    </lineage>
</organism>
<reference evidence="10" key="2">
    <citation type="submission" date="2023-04" db="EMBL/GenBank/DDBJ databases">
        <authorList>
            <person name="Bruccoleri R.E."/>
            <person name="Oakeley E.J."/>
            <person name="Faust A.-M."/>
            <person name="Dessus-Babus S."/>
            <person name="Altorfer M."/>
            <person name="Burckhardt D."/>
            <person name="Oertli M."/>
            <person name="Naumann U."/>
            <person name="Petersen F."/>
            <person name="Wong J."/>
        </authorList>
    </citation>
    <scope>NUCLEOTIDE SEQUENCE</scope>
    <source>
        <strain evidence="10">GSM-AAB239-AS_SAM_17_03QT</strain>
        <tissue evidence="10">Leaf</tissue>
    </source>
</reference>
<evidence type="ECO:0000256" key="4">
    <source>
        <dbReference type="ARBA" id="ARBA00022556"/>
    </source>
</evidence>
<dbReference type="GO" id="GO:0009245">
    <property type="term" value="P:lipid A biosynthetic process"/>
    <property type="evidence" value="ECO:0007669"/>
    <property type="project" value="UniProtKB-KW"/>
</dbReference>
<dbReference type="Pfam" id="PF02606">
    <property type="entry name" value="LpxK"/>
    <property type="match status" value="1"/>
</dbReference>
<evidence type="ECO:0000256" key="1">
    <source>
        <dbReference type="ARBA" id="ARBA00004870"/>
    </source>
</evidence>
<dbReference type="GO" id="GO:0009029">
    <property type="term" value="F:lipid-A 4'-kinase activity"/>
    <property type="evidence" value="ECO:0007669"/>
    <property type="project" value="UniProtKB-EC"/>
</dbReference>
<keyword evidence="11" id="KW-1185">Reference proteome</keyword>
<dbReference type="EC" id="2.7.1.130" evidence="2"/>
<keyword evidence="6" id="KW-0547">Nucleotide-binding</keyword>
<evidence type="ECO:0000256" key="6">
    <source>
        <dbReference type="ARBA" id="ARBA00022741"/>
    </source>
</evidence>
<keyword evidence="5" id="KW-0808">Transferase</keyword>
<dbReference type="PANTHER" id="PTHR42724">
    <property type="entry name" value="TETRAACYLDISACCHARIDE 4'-KINASE"/>
    <property type="match status" value="1"/>
</dbReference>
<dbReference type="Proteomes" id="UP001140949">
    <property type="component" value="Unassembled WGS sequence"/>
</dbReference>
<evidence type="ECO:0000256" key="3">
    <source>
        <dbReference type="ARBA" id="ARBA00022516"/>
    </source>
</evidence>
<reference evidence="10" key="1">
    <citation type="journal article" date="2023" name="GigaByte">
        <title>Genome assembly of the bearded iris, Iris pallida Lam.</title>
        <authorList>
            <person name="Bruccoleri R.E."/>
            <person name="Oakeley E.J."/>
            <person name="Faust A.M.E."/>
            <person name="Altorfer M."/>
            <person name="Dessus-Babus S."/>
            <person name="Burckhardt D."/>
            <person name="Oertli M."/>
            <person name="Naumann U."/>
            <person name="Petersen F."/>
            <person name="Wong J."/>
        </authorList>
    </citation>
    <scope>NUCLEOTIDE SEQUENCE</scope>
    <source>
        <strain evidence="10">GSM-AAB239-AS_SAM_17_03QT</strain>
    </source>
</reference>
<accession>A0AAX6GGL3</accession>
<evidence type="ECO:0000256" key="2">
    <source>
        <dbReference type="ARBA" id="ARBA00012071"/>
    </source>
</evidence>
<gene>
    <name evidence="10" type="ORF">M6B38_367175</name>
</gene>
<dbReference type="GO" id="GO:0016020">
    <property type="term" value="C:membrane"/>
    <property type="evidence" value="ECO:0007669"/>
    <property type="project" value="GOC"/>
</dbReference>
<keyword evidence="4" id="KW-0441">Lipid A biosynthesis</keyword>
<name>A0AAX6GGL3_IRIPA</name>
<evidence type="ECO:0000256" key="7">
    <source>
        <dbReference type="ARBA" id="ARBA00022777"/>
    </source>
</evidence>
<evidence type="ECO:0000256" key="9">
    <source>
        <dbReference type="ARBA" id="ARBA00023098"/>
    </source>
</evidence>
<evidence type="ECO:0000256" key="5">
    <source>
        <dbReference type="ARBA" id="ARBA00022679"/>
    </source>
</evidence>
<keyword evidence="3" id="KW-0444">Lipid biosynthesis</keyword>
<evidence type="ECO:0000313" key="10">
    <source>
        <dbReference type="EMBL" id="KAJ6827663.1"/>
    </source>
</evidence>
<comment type="caution">
    <text evidence="10">The sequence shown here is derived from an EMBL/GenBank/DDBJ whole genome shotgun (WGS) entry which is preliminary data.</text>
</comment>
<keyword evidence="9" id="KW-0443">Lipid metabolism</keyword>
<dbReference type="AlphaFoldDB" id="A0AAX6GGL3"/>
<dbReference type="EMBL" id="JANAVB010020000">
    <property type="protein sequence ID" value="KAJ6827663.1"/>
    <property type="molecule type" value="Genomic_DNA"/>
</dbReference>
<sequence>MAEFIARFLDEAGIPPLILTRGYAGGDEAKMLQRHLEQTSAKIGVGANRSAVGRSILDRYGHMDPLNLLRFEKKISRDKSAPGPENEKVGAVILDDGMQHWSLLRDVEIVMLNSLMPWGNNHLLPRGSLREPFSALVRADIVVIHHADLVCDAQLKIVEYAVQKVSSSVLIYFTKLAPSYFFDVKNPLLKLPLSMVQNKLALCVSAIGFPDAFVHAIKKIGPLHVDRVDFSDHHIIEAEDVRVIRKRLQELQDGFRVEAIMVVTEKDYDRDPIVLRGLDDIMVLVLCSSVNIIPSKNRSEENFKMELMKLLVKKHGADLRTVKR</sequence>
<comment type="pathway">
    <text evidence="1">Glycolipid biosynthesis; lipid IV(A) biosynthesis; lipid IV(A) from (3R)-3-hydroxytetradecanoyl-[acyl-carrier-protein] and UDP-N-acetyl-alpha-D-glucosamine: step 6/6.</text>
</comment>
<protein>
    <recommendedName>
        <fullName evidence="2">tetraacyldisaccharide 4'-kinase</fullName>
        <ecNumber evidence="2">2.7.1.130</ecNumber>
    </recommendedName>
</protein>